<dbReference type="PROSITE" id="PS51188">
    <property type="entry name" value="ZF_CR"/>
    <property type="match status" value="1"/>
</dbReference>
<evidence type="ECO:0000313" key="10">
    <source>
        <dbReference type="Proteomes" id="UP001642483"/>
    </source>
</evidence>
<dbReference type="SMART" id="SM00271">
    <property type="entry name" value="DnaJ"/>
    <property type="match status" value="1"/>
</dbReference>
<gene>
    <name evidence="9" type="ORF">CVLEPA_LOCUS24587</name>
</gene>
<reference evidence="9 10" key="1">
    <citation type="submission" date="2024-02" db="EMBL/GenBank/DDBJ databases">
        <authorList>
            <person name="Daric V."/>
            <person name="Darras S."/>
        </authorList>
    </citation>
    <scope>NUCLEOTIDE SEQUENCE [LARGE SCALE GENOMIC DNA]</scope>
</reference>
<dbReference type="InterPro" id="IPR036410">
    <property type="entry name" value="HSP_DnaJ_Cys-rich_dom_sf"/>
</dbReference>
<dbReference type="PROSITE" id="PS00636">
    <property type="entry name" value="DNAJ_1"/>
    <property type="match status" value="1"/>
</dbReference>
<evidence type="ECO:0000256" key="5">
    <source>
        <dbReference type="PROSITE-ProRule" id="PRU00546"/>
    </source>
</evidence>
<evidence type="ECO:0000256" key="3">
    <source>
        <dbReference type="ARBA" id="ARBA00022771"/>
    </source>
</evidence>
<dbReference type="PRINTS" id="PR00625">
    <property type="entry name" value="JDOMAIN"/>
</dbReference>
<evidence type="ECO:0000256" key="6">
    <source>
        <dbReference type="SAM" id="MobiDB-lite"/>
    </source>
</evidence>
<dbReference type="Gene3D" id="2.10.230.10">
    <property type="entry name" value="Heat shock protein DnaJ, cysteine-rich domain"/>
    <property type="match status" value="1"/>
</dbReference>
<feature type="zinc finger region" description="CR-type" evidence="5">
    <location>
        <begin position="127"/>
        <end position="211"/>
    </location>
</feature>
<keyword evidence="10" id="KW-1185">Reference proteome</keyword>
<dbReference type="SUPFAM" id="SSF57938">
    <property type="entry name" value="DnaJ/Hsp40 cysteine-rich domain"/>
    <property type="match status" value="1"/>
</dbReference>
<dbReference type="Pfam" id="PF00684">
    <property type="entry name" value="DnaJ_CXXCXGXG"/>
    <property type="match status" value="1"/>
</dbReference>
<dbReference type="EMBL" id="CAWYQH010000125">
    <property type="protein sequence ID" value="CAK8691836.1"/>
    <property type="molecule type" value="Genomic_DNA"/>
</dbReference>
<dbReference type="InterPro" id="IPR001623">
    <property type="entry name" value="DnaJ_domain"/>
</dbReference>
<dbReference type="CDD" id="cd06257">
    <property type="entry name" value="DnaJ"/>
    <property type="match status" value="1"/>
</dbReference>
<dbReference type="CDD" id="cd10719">
    <property type="entry name" value="DnaJ_zf"/>
    <property type="match status" value="1"/>
</dbReference>
<keyword evidence="1 5" id="KW-0479">Metal-binding</keyword>
<evidence type="ECO:0000256" key="4">
    <source>
        <dbReference type="ARBA" id="ARBA00022833"/>
    </source>
</evidence>
<keyword evidence="4 5" id="KW-0862">Zinc</keyword>
<organism evidence="9 10">
    <name type="scientific">Clavelina lepadiformis</name>
    <name type="common">Light-bulb sea squirt</name>
    <name type="synonym">Ascidia lepadiformis</name>
    <dbReference type="NCBI Taxonomy" id="159417"/>
    <lineage>
        <taxon>Eukaryota</taxon>
        <taxon>Metazoa</taxon>
        <taxon>Chordata</taxon>
        <taxon>Tunicata</taxon>
        <taxon>Ascidiacea</taxon>
        <taxon>Aplousobranchia</taxon>
        <taxon>Clavelinidae</taxon>
        <taxon>Clavelina</taxon>
    </lineage>
</organism>
<sequence length="402" mass="45078">MKMVKETKFYDLLGASPRSTESELKKAYRKLALKCHPDKNPNDPTALEKFKEISYAYEVLSDSKKRKLYDEGGEQALKEGGPGGAPHSAFDIFDMFFGGGGSRHRQPSKGKDVVHQLKVTLEDMYNGTTKRLSLQKNVICEKCDGRGGKEGAVSKCGSCRGTGIQVKIHQIGPGMMQQIQSMCRECDGKGERINAKDRCKNCNGKKVIKQSKILEVHVDKGMNEGQKVVFHGEGDQEPDLEAGDVIIVLVEKEHSVFHRQNEDLLLKMDLSITEALCGFQRVIKTLDSREIVVSTLPGEVIKYGDIKCVIGEGMPIYRDPFQKGRMIVQFKVEFPPNHWTTAQNIKKLERLLPPKDEVIMTDDMEEVGLQDYDPNHRSSAGGRNAYDEDDEDQPRGMQCQSH</sequence>
<evidence type="ECO:0000259" key="7">
    <source>
        <dbReference type="PROSITE" id="PS50076"/>
    </source>
</evidence>
<dbReference type="InterPro" id="IPR044713">
    <property type="entry name" value="DNJA1/2-like"/>
</dbReference>
<keyword evidence="2" id="KW-0677">Repeat</keyword>
<dbReference type="InterPro" id="IPR036869">
    <property type="entry name" value="J_dom_sf"/>
</dbReference>
<accession>A0ABP0GJC2</accession>
<dbReference type="Pfam" id="PF00226">
    <property type="entry name" value="DnaJ"/>
    <property type="match status" value="1"/>
</dbReference>
<evidence type="ECO:0000259" key="8">
    <source>
        <dbReference type="PROSITE" id="PS51188"/>
    </source>
</evidence>
<name>A0ABP0GJC2_CLALP</name>
<evidence type="ECO:0000256" key="2">
    <source>
        <dbReference type="ARBA" id="ARBA00022737"/>
    </source>
</evidence>
<comment type="caution">
    <text evidence="9">The sequence shown here is derived from an EMBL/GenBank/DDBJ whole genome shotgun (WGS) entry which is preliminary data.</text>
</comment>
<feature type="domain" description="CR-type" evidence="8">
    <location>
        <begin position="127"/>
        <end position="211"/>
    </location>
</feature>
<dbReference type="InterPro" id="IPR001305">
    <property type="entry name" value="HSP_DnaJ_Cys-rich_dom"/>
</dbReference>
<dbReference type="InterPro" id="IPR012724">
    <property type="entry name" value="DnaJ"/>
</dbReference>
<dbReference type="Proteomes" id="UP001642483">
    <property type="component" value="Unassembled WGS sequence"/>
</dbReference>
<proteinExistence type="inferred from homology"/>
<feature type="domain" description="J" evidence="7">
    <location>
        <begin position="8"/>
        <end position="73"/>
    </location>
</feature>
<dbReference type="PANTHER" id="PTHR43888">
    <property type="entry name" value="DNAJ-LIKE-2, ISOFORM A-RELATED"/>
    <property type="match status" value="1"/>
</dbReference>
<dbReference type="PROSITE" id="PS50076">
    <property type="entry name" value="DNAJ_2"/>
    <property type="match status" value="1"/>
</dbReference>
<dbReference type="Gene3D" id="2.60.260.20">
    <property type="entry name" value="Urease metallochaperone UreE, N-terminal domain"/>
    <property type="match status" value="2"/>
</dbReference>
<dbReference type="Gene3D" id="1.10.287.110">
    <property type="entry name" value="DnaJ domain"/>
    <property type="match status" value="1"/>
</dbReference>
<evidence type="ECO:0000313" key="9">
    <source>
        <dbReference type="EMBL" id="CAK8691836.1"/>
    </source>
</evidence>
<dbReference type="InterPro" id="IPR018253">
    <property type="entry name" value="DnaJ_domain_CS"/>
</dbReference>
<evidence type="ECO:0000256" key="1">
    <source>
        <dbReference type="ARBA" id="ARBA00022723"/>
    </source>
</evidence>
<dbReference type="Pfam" id="PF01556">
    <property type="entry name" value="DnaJ_C"/>
    <property type="match status" value="1"/>
</dbReference>
<dbReference type="CDD" id="cd10747">
    <property type="entry name" value="DnaJ_C"/>
    <property type="match status" value="1"/>
</dbReference>
<dbReference type="InterPro" id="IPR008971">
    <property type="entry name" value="HSP40/DnaJ_pept-bd"/>
</dbReference>
<dbReference type="SUPFAM" id="SSF46565">
    <property type="entry name" value="Chaperone J-domain"/>
    <property type="match status" value="1"/>
</dbReference>
<feature type="region of interest" description="Disordered" evidence="6">
    <location>
        <begin position="363"/>
        <end position="402"/>
    </location>
</feature>
<dbReference type="SUPFAM" id="SSF49493">
    <property type="entry name" value="HSP40/DnaJ peptide-binding domain"/>
    <property type="match status" value="2"/>
</dbReference>
<dbReference type="HAMAP" id="MF_01152">
    <property type="entry name" value="DnaJ"/>
    <property type="match status" value="1"/>
</dbReference>
<keyword evidence="3 5" id="KW-0863">Zinc-finger</keyword>
<protein>
    <submittedName>
        <fullName evidence="9">Uncharacterized protein</fullName>
    </submittedName>
</protein>
<dbReference type="InterPro" id="IPR002939">
    <property type="entry name" value="DnaJ_C"/>
</dbReference>